<reference evidence="3 4" key="1">
    <citation type="submission" date="2016-11" db="EMBL/GenBank/DDBJ databases">
        <title>Genome sequences of unsequenced Mycobacteria.</title>
        <authorList>
            <person name="Greninger A.L."/>
            <person name="Fang F."/>
            <person name="Jerome K.R."/>
        </authorList>
    </citation>
    <scope>NUCLEOTIDE SEQUENCE [LARGE SCALE GENOMIC DNA]</scope>
    <source>
        <strain evidence="3 4">M11</strain>
    </source>
</reference>
<dbReference type="STRING" id="53378.BRW65_18000"/>
<dbReference type="Gene3D" id="3.40.50.720">
    <property type="entry name" value="NAD(P)-binding Rossmann-like Domain"/>
    <property type="match status" value="1"/>
</dbReference>
<dbReference type="EMBL" id="MPNT01000016">
    <property type="protein sequence ID" value="OJZ71985.1"/>
    <property type="molecule type" value="Genomic_DNA"/>
</dbReference>
<dbReference type="InterPro" id="IPR051911">
    <property type="entry name" value="SDR_oxidoreductase"/>
</dbReference>
<keyword evidence="4" id="KW-1185">Reference proteome</keyword>
<accession>A0A1Q4HS84</accession>
<comment type="similarity">
    <text evidence="1">Belongs to the short-chain dehydrogenases/reductases (SDR) family.</text>
</comment>
<evidence type="ECO:0000256" key="1">
    <source>
        <dbReference type="ARBA" id="ARBA00006484"/>
    </source>
</evidence>
<comment type="caution">
    <text evidence="3">The sequence shown here is derived from an EMBL/GenBank/DDBJ whole genome shotgun (WGS) entry which is preliminary data.</text>
</comment>
<organism evidence="3 4">
    <name type="scientific">Mycobacterium paraffinicum</name>
    <dbReference type="NCBI Taxonomy" id="53378"/>
    <lineage>
        <taxon>Bacteria</taxon>
        <taxon>Bacillati</taxon>
        <taxon>Actinomycetota</taxon>
        <taxon>Actinomycetes</taxon>
        <taxon>Mycobacteriales</taxon>
        <taxon>Mycobacteriaceae</taxon>
        <taxon>Mycobacterium</taxon>
    </lineage>
</organism>
<name>A0A1Q4HS84_9MYCO</name>
<evidence type="ECO:0000313" key="4">
    <source>
        <dbReference type="Proteomes" id="UP000186438"/>
    </source>
</evidence>
<gene>
    <name evidence="3" type="ORF">BRW65_18000</name>
</gene>
<dbReference type="InterPro" id="IPR036291">
    <property type="entry name" value="NAD(P)-bd_dom_sf"/>
</dbReference>
<dbReference type="InterPro" id="IPR002347">
    <property type="entry name" value="SDR_fam"/>
</dbReference>
<evidence type="ECO:0008006" key="5">
    <source>
        <dbReference type="Google" id="ProtNLM"/>
    </source>
</evidence>
<dbReference type="Proteomes" id="UP000186438">
    <property type="component" value="Unassembled WGS sequence"/>
</dbReference>
<dbReference type="PANTHER" id="PTHR43976:SF16">
    <property type="entry name" value="SHORT-CHAIN DEHYDROGENASE_REDUCTASE FAMILY PROTEIN"/>
    <property type="match status" value="1"/>
</dbReference>
<evidence type="ECO:0000256" key="2">
    <source>
        <dbReference type="ARBA" id="ARBA00023002"/>
    </source>
</evidence>
<dbReference type="GO" id="GO:0016491">
    <property type="term" value="F:oxidoreductase activity"/>
    <property type="evidence" value="ECO:0007669"/>
    <property type="project" value="UniProtKB-KW"/>
</dbReference>
<dbReference type="SUPFAM" id="SSF51735">
    <property type="entry name" value="NAD(P)-binding Rossmann-fold domains"/>
    <property type="match status" value="1"/>
</dbReference>
<dbReference type="AlphaFoldDB" id="A0A1Q4HS84"/>
<keyword evidence="2" id="KW-0560">Oxidoreductase</keyword>
<evidence type="ECO:0000313" key="3">
    <source>
        <dbReference type="EMBL" id="OJZ71985.1"/>
    </source>
</evidence>
<dbReference type="Pfam" id="PF00106">
    <property type="entry name" value="adh_short"/>
    <property type="match status" value="1"/>
</dbReference>
<protein>
    <recommendedName>
        <fullName evidence="5">Short-chain dehydrogenase</fullName>
    </recommendedName>
</protein>
<sequence>MIPEADTGIALALSTAAAGRGDNVVALARDNDPLQHLAEAHGERVRVIAADIRDQSQLQSAVSETVASFRRIDVVANTTFRDVAGAVEEVDAQQVTAVIESNILGLLNVLRAVLPVLREQRSGHIVQASPSYDDIGSPGAGLLSACVFAVDGLTDSLAGELRPLGIQVTLVDTPPTAARVPSELATRRIAAYDPVLRQDRDASLQWAPSALSNADIGVAAILAVVDTEDTPLRLVSQQRDAPLRGGDTMRTMVPCPTRLAAQHWDN</sequence>
<proteinExistence type="inferred from homology"/>
<dbReference type="PANTHER" id="PTHR43976">
    <property type="entry name" value="SHORT CHAIN DEHYDROGENASE"/>
    <property type="match status" value="1"/>
</dbReference>